<feature type="region of interest" description="Disordered" evidence="1">
    <location>
        <begin position="105"/>
        <end position="160"/>
    </location>
</feature>
<protein>
    <submittedName>
        <fullName evidence="2">Keratin, type I cytoskeletal 9-like</fullName>
    </submittedName>
</protein>
<dbReference type="InterPro" id="IPR003604">
    <property type="entry name" value="Matrin/U1-like-C_Znf_C2H2"/>
</dbReference>
<dbReference type="Gene3D" id="3.30.160.60">
    <property type="entry name" value="Classic Zinc Finger"/>
    <property type="match status" value="1"/>
</dbReference>
<reference evidence="2" key="1">
    <citation type="submission" date="2020-04" db="EMBL/GenBank/DDBJ databases">
        <authorList>
            <person name="Alioto T."/>
            <person name="Alioto T."/>
            <person name="Gomez Garrido J."/>
        </authorList>
    </citation>
    <scope>NUCLEOTIDE SEQUENCE</scope>
    <source>
        <strain evidence="2">A484AB</strain>
    </source>
</reference>
<dbReference type="InterPro" id="IPR013087">
    <property type="entry name" value="Znf_C2H2_type"/>
</dbReference>
<dbReference type="SMART" id="SM00451">
    <property type="entry name" value="ZnF_U1"/>
    <property type="match status" value="3"/>
</dbReference>
<evidence type="ECO:0000256" key="1">
    <source>
        <dbReference type="SAM" id="MobiDB-lite"/>
    </source>
</evidence>
<dbReference type="PANTHER" id="PTHR45762">
    <property type="entry name" value="ZINC FINGER RNA-BINDING PROTEIN"/>
    <property type="match status" value="1"/>
</dbReference>
<sequence length="449" mass="50059">MEAESVNTSENDISNDDVPSLAMDEAEEAATDEEMRCCKHCNYQAPDWPMFAVHVLKPSHVKKVAEAMKVRVAVDPILTNITCEVCDVTCCGYIPWNAHLMGSRHRRTKEEQQEQMYGKRKNAGGPIRNNQFGNIHNKKPYDLRPNNKQQSRNIQAPQENDFSTYPQPLIGLEYVTETQPNGKIRWYHCSICDVKFDDNLKFPHLVGQKHRLNVLKAKRPEVVKDLDPNSKKRSEVTPILLREATKLEVDEGRQQIKSTFPKTVPAGRGIKRGRGGNRGTRGTTRGGRGNKGMSNSRGRGYNMGQYSTQAGHDNYSTYSDSYANNLYGSNLSYNSAYNANFENPDYGRNYQQSYDSGQSHYAGGQPYSTAAHSGHSYSSQSYSNNGQSYSSQNEPSSGLEAKSSISANLAAALGDLTKLVQNEDDASVAFHVSNALTQSLLQFRTTDQI</sequence>
<dbReference type="Proteomes" id="UP001152795">
    <property type="component" value="Unassembled WGS sequence"/>
</dbReference>
<feature type="region of interest" description="Disordered" evidence="1">
    <location>
        <begin position="263"/>
        <end position="308"/>
    </location>
</feature>
<dbReference type="GO" id="GO:0003727">
    <property type="term" value="F:single-stranded RNA binding"/>
    <property type="evidence" value="ECO:0007669"/>
    <property type="project" value="TreeGrafter"/>
</dbReference>
<dbReference type="SUPFAM" id="SSF57667">
    <property type="entry name" value="beta-beta-alpha zinc fingers"/>
    <property type="match status" value="1"/>
</dbReference>
<feature type="region of interest" description="Disordered" evidence="1">
    <location>
        <begin position="1"/>
        <end position="21"/>
    </location>
</feature>
<proteinExistence type="predicted"/>
<feature type="compositionally biased region" description="Gly residues" evidence="1">
    <location>
        <begin position="276"/>
        <end position="290"/>
    </location>
</feature>
<dbReference type="SMART" id="SM00355">
    <property type="entry name" value="ZnF_C2H2"/>
    <property type="match status" value="3"/>
</dbReference>
<dbReference type="GO" id="GO:0003725">
    <property type="term" value="F:double-stranded RNA binding"/>
    <property type="evidence" value="ECO:0007669"/>
    <property type="project" value="TreeGrafter"/>
</dbReference>
<dbReference type="InterPro" id="IPR036236">
    <property type="entry name" value="Znf_C2H2_sf"/>
</dbReference>
<dbReference type="GO" id="GO:0008270">
    <property type="term" value="F:zinc ion binding"/>
    <property type="evidence" value="ECO:0007669"/>
    <property type="project" value="InterPro"/>
</dbReference>
<feature type="region of interest" description="Disordered" evidence="1">
    <location>
        <begin position="348"/>
        <end position="400"/>
    </location>
</feature>
<dbReference type="OrthoDB" id="5877502at2759"/>
<dbReference type="GO" id="GO:0071011">
    <property type="term" value="C:precatalytic spliceosome"/>
    <property type="evidence" value="ECO:0007669"/>
    <property type="project" value="TreeGrafter"/>
</dbReference>
<feature type="compositionally biased region" description="Low complexity" evidence="1">
    <location>
        <begin position="372"/>
        <end position="393"/>
    </location>
</feature>
<organism evidence="2 3">
    <name type="scientific">Paramuricea clavata</name>
    <name type="common">Red gorgonian</name>
    <name type="synonym">Violescent sea-whip</name>
    <dbReference type="NCBI Taxonomy" id="317549"/>
    <lineage>
        <taxon>Eukaryota</taxon>
        <taxon>Metazoa</taxon>
        <taxon>Cnidaria</taxon>
        <taxon>Anthozoa</taxon>
        <taxon>Octocorallia</taxon>
        <taxon>Malacalcyonacea</taxon>
        <taxon>Plexauridae</taxon>
        <taxon>Paramuricea</taxon>
    </lineage>
</organism>
<feature type="compositionally biased region" description="Polar residues" evidence="1">
    <location>
        <begin position="349"/>
        <end position="359"/>
    </location>
</feature>
<dbReference type="EMBL" id="CACRXK020000303">
    <property type="protein sequence ID" value="CAB3980569.1"/>
    <property type="molecule type" value="Genomic_DNA"/>
</dbReference>
<feature type="compositionally biased region" description="Polar residues" evidence="1">
    <location>
        <begin position="1"/>
        <end position="12"/>
    </location>
</feature>
<feature type="compositionally biased region" description="Polar residues" evidence="1">
    <location>
        <begin position="146"/>
        <end position="160"/>
    </location>
</feature>
<keyword evidence="3" id="KW-1185">Reference proteome</keyword>
<gene>
    <name evidence="2" type="ORF">PACLA_8A066737</name>
</gene>
<accession>A0A7D9HBK8</accession>
<dbReference type="AlphaFoldDB" id="A0A7D9HBK8"/>
<name>A0A7D9HBK8_PARCT</name>
<comment type="caution">
    <text evidence="2">The sequence shown here is derived from an EMBL/GenBank/DDBJ whole genome shotgun (WGS) entry which is preliminary data.</text>
</comment>
<dbReference type="PANTHER" id="PTHR45762:SF3">
    <property type="entry name" value="ZINC-FINGER PROTEIN AT 72D, ISOFORM B"/>
    <property type="match status" value="1"/>
</dbReference>
<evidence type="ECO:0000313" key="2">
    <source>
        <dbReference type="EMBL" id="CAB3980569.1"/>
    </source>
</evidence>
<evidence type="ECO:0000313" key="3">
    <source>
        <dbReference type="Proteomes" id="UP001152795"/>
    </source>
</evidence>